<dbReference type="EMBL" id="CP000747">
    <property type="protein sequence ID" value="ACG76657.1"/>
    <property type="molecule type" value="Genomic_DNA"/>
</dbReference>
<dbReference type="KEGG" id="pzu:PHZ_c0243"/>
<gene>
    <name evidence="2" type="ordered locus">PHZ_c0243</name>
</gene>
<keyword evidence="1" id="KW-0812">Transmembrane</keyword>
<keyword evidence="3" id="KW-1185">Reference proteome</keyword>
<dbReference type="GO" id="GO:0005975">
    <property type="term" value="P:carbohydrate metabolic process"/>
    <property type="evidence" value="ECO:0007669"/>
    <property type="project" value="InterPro"/>
</dbReference>
<dbReference type="Gene3D" id="3.20.20.370">
    <property type="entry name" value="Glycoside hydrolase/deacetylase"/>
    <property type="match status" value="1"/>
</dbReference>
<keyword evidence="1" id="KW-1133">Transmembrane helix</keyword>
<dbReference type="PANTHER" id="PTHR30105">
    <property type="entry name" value="UNCHARACTERIZED YIBQ-RELATED"/>
    <property type="match status" value="1"/>
</dbReference>
<dbReference type="InterPro" id="IPR006837">
    <property type="entry name" value="Divergent_DAC"/>
</dbReference>
<reference evidence="2 3" key="1">
    <citation type="journal article" date="2008" name="BMC Genomics">
        <title>Complete genome of Phenylobacterium zucineum - a novel facultative intracellular bacterium isolated from human erythroleukemia cell line K562.</title>
        <authorList>
            <person name="Luo Y."/>
            <person name="Xu X."/>
            <person name="Ding Z."/>
            <person name="Liu Z."/>
            <person name="Zhang B."/>
            <person name="Yan Z."/>
            <person name="Sun J."/>
            <person name="Hu S."/>
            <person name="Hu X."/>
        </authorList>
    </citation>
    <scope>NUCLEOTIDE SEQUENCE [LARGE SCALE GENOMIC DNA]</scope>
    <source>
        <strain evidence="2 3">HLK1</strain>
    </source>
</reference>
<dbReference type="PANTHER" id="PTHR30105:SF2">
    <property type="entry name" value="DIVERGENT POLYSACCHARIDE DEACETYLASE SUPERFAMILY"/>
    <property type="match status" value="1"/>
</dbReference>
<dbReference type="Proteomes" id="UP000001868">
    <property type="component" value="Chromosome"/>
</dbReference>
<organism evidence="2 3">
    <name type="scientific">Phenylobacterium zucineum (strain HLK1)</name>
    <dbReference type="NCBI Taxonomy" id="450851"/>
    <lineage>
        <taxon>Bacteria</taxon>
        <taxon>Pseudomonadati</taxon>
        <taxon>Pseudomonadota</taxon>
        <taxon>Alphaproteobacteria</taxon>
        <taxon>Caulobacterales</taxon>
        <taxon>Caulobacteraceae</taxon>
        <taxon>Phenylobacterium</taxon>
    </lineage>
</organism>
<proteinExistence type="predicted"/>
<name>B4RD53_PHEZH</name>
<dbReference type="STRING" id="450851.PHZ_c0243"/>
<dbReference type="InterPro" id="IPR011330">
    <property type="entry name" value="Glyco_hydro/deAcase_b/a-brl"/>
</dbReference>
<dbReference type="AlphaFoldDB" id="B4RD53"/>
<dbReference type="eggNOG" id="COG2861">
    <property type="taxonomic scope" value="Bacteria"/>
</dbReference>
<evidence type="ECO:0008006" key="4">
    <source>
        <dbReference type="Google" id="ProtNLM"/>
    </source>
</evidence>
<accession>B4RD53</accession>
<dbReference type="SUPFAM" id="SSF88713">
    <property type="entry name" value="Glycoside hydrolase/deacetylase"/>
    <property type="match status" value="1"/>
</dbReference>
<dbReference type="HOGENOM" id="CLU_041643_0_0_5"/>
<evidence type="ECO:0000313" key="2">
    <source>
        <dbReference type="EMBL" id="ACG76657.1"/>
    </source>
</evidence>
<evidence type="ECO:0000256" key="1">
    <source>
        <dbReference type="SAM" id="Phobius"/>
    </source>
</evidence>
<sequence>MANIALPQFKPPAFKLPAPDLAGLLKSPLAGVAAAAALFAGAAVALVALMGPFEGGAPHARLPLDAAFHAAPPGWREALRPAQGPLVVQPDVVRLSERPLAPLAATGWNAPAAPPVRALAGGALPAAPIAGFFAPGPGGPLPIIAQDGRTPAEVYARPFTSNGRPKIGLVVGGLGLNARATRQAIETLRPEITLSFVVYAEGLQGWIDMARAHGHEVLLETPLEPLDYPDNDPGPYTLMTDASPPETAKKLEWILSRASGYFGLTNYLGSRFLADDRAYEALAASLRARGLAFVDDGTAARRGGNVPRATAERVIDDQLSAGAIDQQLLALEAGALQRGQALGSGFAYPVTLETVARWANEVEQRGYQLAPASALMARR</sequence>
<keyword evidence="1" id="KW-0472">Membrane</keyword>
<feature type="transmembrane region" description="Helical" evidence="1">
    <location>
        <begin position="29"/>
        <end position="51"/>
    </location>
</feature>
<protein>
    <recommendedName>
        <fullName evidence="4">Divergent polysaccharide deacetylase family protein</fullName>
    </recommendedName>
</protein>
<evidence type="ECO:0000313" key="3">
    <source>
        <dbReference type="Proteomes" id="UP000001868"/>
    </source>
</evidence>
<dbReference type="Pfam" id="PF04748">
    <property type="entry name" value="Polysacc_deac_2"/>
    <property type="match status" value="1"/>
</dbReference>
<dbReference type="CDD" id="cd10936">
    <property type="entry name" value="CE4_DAC2"/>
    <property type="match status" value="1"/>
</dbReference>